<feature type="domain" description="Helicase HerA central" evidence="1">
    <location>
        <begin position="147"/>
        <end position="325"/>
    </location>
</feature>
<name>A0A1I3DCV6_9RHOB</name>
<dbReference type="Proteomes" id="UP000183635">
    <property type="component" value="Unassembled WGS sequence"/>
</dbReference>
<evidence type="ECO:0000259" key="1">
    <source>
        <dbReference type="Pfam" id="PF01935"/>
    </source>
</evidence>
<dbReference type="OrthoDB" id="9806951at2"/>
<gene>
    <name evidence="2" type="ORF">SAMN04488021_13729</name>
</gene>
<accession>A0A1I3DCV6</accession>
<dbReference type="InterPro" id="IPR008571">
    <property type="entry name" value="HerA-like"/>
</dbReference>
<evidence type="ECO:0000313" key="3">
    <source>
        <dbReference type="Proteomes" id="UP000183635"/>
    </source>
</evidence>
<dbReference type="Gene3D" id="3.40.50.300">
    <property type="entry name" value="P-loop containing nucleotide triphosphate hydrolases"/>
    <property type="match status" value="2"/>
</dbReference>
<sequence>MGILDFDDDESLGKIIAVDTATVTVRVDELERLKRIQVNRLTAIRSSKAGQHLIGIVSRITRKAGDESTIDGAEEDPEATLPENNLVRVALIGTLVDKEGLKENVFKRTLETVPEIDADCFALEGQRLTDFMQVISQVSGDGPQLDLGRYALHEDARAFLNGNRLFQRHAIVVGSTGSGKSYTTARLLDQIAELPQANVILFDIHGEYQTLDSDEFRHLRIAGPGDIGQDRGLADGVLHLPFWLLGYEALVSLFVDRSDQNAPNQAMLMTRCITDAKRMMLNPEQHADILANFTIDSPVPFSIDAVYQELSNLNEQMVPGASNKEKQGPYFDKLSRLIARFEAKRNDRRLGFIFQPPEACMDMAWLSQVTHLLIGGRGSQEDGKGGVKIINFSEVPSDILPLMVSLIARLIFTVSQWTPPDSRHPIALFCDEAHLYIPERASSESADEISVGIFERIAKEGRKYGVGLVVISQRPSEVNRTVLSQCNNVIAMRLTNGDDQSVIKRLLPDSLGGFGDLLPVLDIGEALVVGDASLLPTRVVVSAPRFKPNSATVDFWDRWRDAEPVAGTEDAVLSWRRQSNH</sequence>
<reference evidence="2 3" key="1">
    <citation type="submission" date="2016-10" db="EMBL/GenBank/DDBJ databases">
        <authorList>
            <person name="de Groot N.N."/>
        </authorList>
    </citation>
    <scope>NUCLEOTIDE SEQUENCE [LARGE SCALE GENOMIC DNA]</scope>
    <source>
        <strain evidence="2 3">DSM 8537</strain>
    </source>
</reference>
<dbReference type="Pfam" id="PF01935">
    <property type="entry name" value="DUF87"/>
    <property type="match status" value="1"/>
</dbReference>
<dbReference type="CDD" id="cd01127">
    <property type="entry name" value="TrwB_TraG_TraD_VirD4"/>
    <property type="match status" value="1"/>
</dbReference>
<dbReference type="InterPro" id="IPR027417">
    <property type="entry name" value="P-loop_NTPase"/>
</dbReference>
<organism evidence="2 3">
    <name type="scientific">Paracoccus aminovorans</name>
    <dbReference type="NCBI Taxonomy" id="34004"/>
    <lineage>
        <taxon>Bacteria</taxon>
        <taxon>Pseudomonadati</taxon>
        <taxon>Pseudomonadota</taxon>
        <taxon>Alphaproteobacteria</taxon>
        <taxon>Rhodobacterales</taxon>
        <taxon>Paracoccaceae</taxon>
        <taxon>Paracoccus</taxon>
    </lineage>
</organism>
<dbReference type="SUPFAM" id="SSF52540">
    <property type="entry name" value="P-loop containing nucleoside triphosphate hydrolases"/>
    <property type="match status" value="1"/>
</dbReference>
<dbReference type="PANTHER" id="PTHR42957">
    <property type="entry name" value="HELICASE MJ1565-RELATED"/>
    <property type="match status" value="1"/>
</dbReference>
<dbReference type="RefSeq" id="WP_074969944.1">
    <property type="nucleotide sequence ID" value="NZ_CBCRYP010000011.1"/>
</dbReference>
<dbReference type="AlphaFoldDB" id="A0A1I3DCV6"/>
<dbReference type="EMBL" id="FOPU01000037">
    <property type="protein sequence ID" value="SFH84409.1"/>
    <property type="molecule type" value="Genomic_DNA"/>
</dbReference>
<keyword evidence="3" id="KW-1185">Reference proteome</keyword>
<proteinExistence type="predicted"/>
<dbReference type="InterPro" id="IPR002789">
    <property type="entry name" value="HerA_central"/>
</dbReference>
<protein>
    <recommendedName>
        <fullName evidence="1">Helicase HerA central domain-containing protein</fullName>
    </recommendedName>
</protein>
<evidence type="ECO:0000313" key="2">
    <source>
        <dbReference type="EMBL" id="SFH84409.1"/>
    </source>
</evidence>
<dbReference type="PANTHER" id="PTHR42957:SF1">
    <property type="entry name" value="HELICASE MJ1565-RELATED"/>
    <property type="match status" value="1"/>
</dbReference>